<organism evidence="1 2">
    <name type="scientific">Pseudonocardia xishanensis</name>
    <dbReference type="NCBI Taxonomy" id="630995"/>
    <lineage>
        <taxon>Bacteria</taxon>
        <taxon>Bacillati</taxon>
        <taxon>Actinomycetota</taxon>
        <taxon>Actinomycetes</taxon>
        <taxon>Pseudonocardiales</taxon>
        <taxon>Pseudonocardiaceae</taxon>
        <taxon>Pseudonocardia</taxon>
    </lineage>
</organism>
<name>A0ABP8S0B7_9PSEU</name>
<proteinExistence type="predicted"/>
<evidence type="ECO:0000313" key="2">
    <source>
        <dbReference type="Proteomes" id="UP001501598"/>
    </source>
</evidence>
<accession>A0ABP8S0B7</accession>
<evidence type="ECO:0000313" key="1">
    <source>
        <dbReference type="EMBL" id="GAA4554024.1"/>
    </source>
</evidence>
<reference evidence="2" key="1">
    <citation type="journal article" date="2019" name="Int. J. Syst. Evol. Microbiol.">
        <title>The Global Catalogue of Microorganisms (GCM) 10K type strain sequencing project: providing services to taxonomists for standard genome sequencing and annotation.</title>
        <authorList>
            <consortium name="The Broad Institute Genomics Platform"/>
            <consortium name="The Broad Institute Genome Sequencing Center for Infectious Disease"/>
            <person name="Wu L."/>
            <person name="Ma J."/>
        </authorList>
    </citation>
    <scope>NUCLEOTIDE SEQUENCE [LARGE SCALE GENOMIC DNA]</scope>
    <source>
        <strain evidence="2">JCM 17906</strain>
    </source>
</reference>
<dbReference type="EMBL" id="BAABGT010000079">
    <property type="protein sequence ID" value="GAA4554024.1"/>
    <property type="molecule type" value="Genomic_DNA"/>
</dbReference>
<comment type="caution">
    <text evidence="1">The sequence shown here is derived from an EMBL/GenBank/DDBJ whole genome shotgun (WGS) entry which is preliminary data.</text>
</comment>
<gene>
    <name evidence="1" type="ORF">GCM10023175_51200</name>
</gene>
<sequence>MDRIALLACPAECRADHPRRAHHDRLLAVERDADAVLELFETAVTWAELEYPEETTIPPARWVEFARMHRWQDPDRVLRIFLLAADMAGRSARPAPVPLVRASGDGICPTLAPAPERHLRLAP</sequence>
<keyword evidence="2" id="KW-1185">Reference proteome</keyword>
<dbReference type="Proteomes" id="UP001501598">
    <property type="component" value="Unassembled WGS sequence"/>
</dbReference>
<dbReference type="RefSeq" id="WP_345423713.1">
    <property type="nucleotide sequence ID" value="NZ_BAABGT010000079.1"/>
</dbReference>
<protein>
    <submittedName>
        <fullName evidence="1">Uncharacterized protein</fullName>
    </submittedName>
</protein>